<dbReference type="EMBL" id="BX294139">
    <property type="protein sequence ID" value="CAD73410.1"/>
    <property type="molecule type" value="Genomic_DNA"/>
</dbReference>
<dbReference type="OrthoDB" id="267944at2"/>
<protein>
    <submittedName>
        <fullName evidence="2">Uncharacterized protein</fullName>
    </submittedName>
</protein>
<evidence type="ECO:0000313" key="3">
    <source>
        <dbReference type="Proteomes" id="UP000001025"/>
    </source>
</evidence>
<feature type="transmembrane region" description="Helical" evidence="1">
    <location>
        <begin position="136"/>
        <end position="154"/>
    </location>
</feature>
<dbReference type="PATRIC" id="fig|243090.15.peg.1764"/>
<name>Q7UTM6_RHOBA</name>
<sequence length="159" mass="18251">MSSSLPRGVRMMRAETQQRQYSERTLQQVRLDGVRALSKAKFCPKNSEIVRLSCVDDRAETDNQFGNQLWYFEAKGVDEGHHRQDVFGVIEYQIQFGLQELVEDGVFDTPQEREGFRSLYDREVSGPSWRHPANRLLLAAMIAMAALTLFLLTLKNLLA</sequence>
<reference evidence="2 3" key="1">
    <citation type="journal article" date="2003" name="Proc. Natl. Acad. Sci. U.S.A.">
        <title>Complete genome sequence of the marine planctomycete Pirellula sp. strain 1.</title>
        <authorList>
            <person name="Gloeckner F.O."/>
            <person name="Kube M."/>
            <person name="Bauer M."/>
            <person name="Teeling H."/>
            <person name="Lombardot T."/>
            <person name="Ludwig W."/>
            <person name="Gade D."/>
            <person name="Beck A."/>
            <person name="Borzym K."/>
            <person name="Heitmann K."/>
            <person name="Rabus R."/>
            <person name="Schlesner H."/>
            <person name="Amann R."/>
            <person name="Reinhardt R."/>
        </authorList>
    </citation>
    <scope>NUCLEOTIDE SEQUENCE [LARGE SCALE GENOMIC DNA]</scope>
    <source>
        <strain evidence="3">DSM 10527 / NCIMB 13988 / SH1</strain>
    </source>
</reference>
<organism evidence="2 3">
    <name type="scientific">Rhodopirellula baltica (strain DSM 10527 / NCIMB 13988 / SH1)</name>
    <dbReference type="NCBI Taxonomy" id="243090"/>
    <lineage>
        <taxon>Bacteria</taxon>
        <taxon>Pseudomonadati</taxon>
        <taxon>Planctomycetota</taxon>
        <taxon>Planctomycetia</taxon>
        <taxon>Pirellulales</taxon>
        <taxon>Pirellulaceae</taxon>
        <taxon>Rhodopirellula</taxon>
    </lineage>
</organism>
<keyword evidence="3" id="KW-1185">Reference proteome</keyword>
<dbReference type="InParanoid" id="Q7UTM6"/>
<keyword evidence="1" id="KW-0812">Transmembrane</keyword>
<evidence type="ECO:0000256" key="1">
    <source>
        <dbReference type="SAM" id="Phobius"/>
    </source>
</evidence>
<dbReference type="EnsemblBacteria" id="CAD73410">
    <property type="protein sequence ID" value="CAD73410"/>
    <property type="gene ID" value="RB3789"/>
</dbReference>
<dbReference type="AlphaFoldDB" id="Q7UTM6"/>
<keyword evidence="1" id="KW-1133">Transmembrane helix</keyword>
<keyword evidence="1" id="KW-0472">Membrane</keyword>
<dbReference type="KEGG" id="rba:RB3789"/>
<gene>
    <name evidence="2" type="ordered locus">RB3789</name>
</gene>
<dbReference type="HOGENOM" id="CLU_1659360_0_0_0"/>
<dbReference type="STRING" id="243090.RB3789"/>
<accession>Q7UTM6</accession>
<proteinExistence type="predicted"/>
<evidence type="ECO:0000313" key="2">
    <source>
        <dbReference type="EMBL" id="CAD73410.1"/>
    </source>
</evidence>
<dbReference type="Proteomes" id="UP000001025">
    <property type="component" value="Chromosome"/>
</dbReference>